<feature type="binding site" evidence="5">
    <location>
        <position position="53"/>
    </location>
    <ligand>
        <name>FAD</name>
        <dbReference type="ChEBI" id="CHEBI:57692"/>
    </ligand>
</feature>
<sequence>MNKNLIANKKIAIVGGGPVGLMAARLLQMKGAVATVYERDKTQDARMLGGSIDLHKNTGQKALEKARLLDKFYEKARPTSQRMADKFGNILMEMMPDQASLYDEPEIDRPDLRKILLESLTENTVVWDRQVIGIDIKTDCFELHFQNGSTAFSELVIVADGSRSRTRKYVTNTEPELTGTFVIQGEILHPESACPLIYKLANNGNLAAVEDKKAVFLHNKGTGSLCYYVSFNEVSSLFRDRNIDLKNIPAVRVFLEEMFTGWDKSYMEMFRATNEFTGFPLNVFPLKQSWNPHNNITLIGDAAHVMPPFGGNGVNIGLLDALNLTENLTNGEFSDIQSAIDDYEKKMFAYAAPVQLGAMEADKRIHSQTENAFKRVEKMMQERRKQK</sequence>
<gene>
    <name evidence="7" type="ORF">FDK13_08335</name>
</gene>
<keyword evidence="5" id="KW-0521">NADP</keyword>
<evidence type="ECO:0000256" key="3">
    <source>
        <dbReference type="ARBA" id="ARBA00023002"/>
    </source>
</evidence>
<evidence type="ECO:0000313" key="8">
    <source>
        <dbReference type="Proteomes" id="UP000304900"/>
    </source>
</evidence>
<organism evidence="7 8">
    <name type="scientific">Dyadobacter frigoris</name>
    <dbReference type="NCBI Taxonomy" id="2576211"/>
    <lineage>
        <taxon>Bacteria</taxon>
        <taxon>Pseudomonadati</taxon>
        <taxon>Bacteroidota</taxon>
        <taxon>Cytophagia</taxon>
        <taxon>Cytophagales</taxon>
        <taxon>Spirosomataceae</taxon>
        <taxon>Dyadobacter</taxon>
    </lineage>
</organism>
<feature type="domain" description="FAD-binding" evidence="6">
    <location>
        <begin position="293"/>
        <end position="344"/>
    </location>
</feature>
<dbReference type="EMBL" id="SZVO01000003">
    <property type="protein sequence ID" value="TKT92800.1"/>
    <property type="molecule type" value="Genomic_DNA"/>
</dbReference>
<dbReference type="OrthoDB" id="9766816at2"/>
<evidence type="ECO:0000256" key="2">
    <source>
        <dbReference type="ARBA" id="ARBA00022827"/>
    </source>
</evidence>
<evidence type="ECO:0000256" key="1">
    <source>
        <dbReference type="ARBA" id="ARBA00022630"/>
    </source>
</evidence>
<comment type="cofactor">
    <cofactor evidence="5">
        <name>FAD</name>
        <dbReference type="ChEBI" id="CHEBI:57692"/>
    </cofactor>
</comment>
<accession>A0A4U6D5Z4</accession>
<keyword evidence="5" id="KW-0963">Cytoplasm</keyword>
<feature type="binding site" evidence="5">
    <location>
        <position position="301"/>
    </location>
    <ligand>
        <name>FAD</name>
        <dbReference type="ChEBI" id="CHEBI:57692"/>
    </ligand>
</feature>
<dbReference type="Pfam" id="PF01494">
    <property type="entry name" value="FAD_binding_3"/>
    <property type="match status" value="2"/>
</dbReference>
<dbReference type="InterPro" id="IPR043683">
    <property type="entry name" value="TetX_monooxygenase"/>
</dbReference>
<keyword evidence="2 5" id="KW-0274">FAD</keyword>
<comment type="caution">
    <text evidence="7">The sequence shown here is derived from an EMBL/GenBank/DDBJ whole genome shotgun (WGS) entry which is preliminary data.</text>
</comment>
<evidence type="ECO:0000256" key="5">
    <source>
        <dbReference type="HAMAP-Rule" id="MF_00845"/>
    </source>
</evidence>
<comment type="similarity">
    <text evidence="5">Belongs to the aromatic-ring hydroxylase family. TetX subfamily.</text>
</comment>
<feature type="domain" description="FAD-binding" evidence="6">
    <location>
        <begin position="10"/>
        <end position="171"/>
    </location>
</feature>
<dbReference type="AlphaFoldDB" id="A0A4U6D5Z4"/>
<dbReference type="HAMAP" id="MF_00845">
    <property type="entry name" value="TetX_monooxygenase"/>
    <property type="match status" value="1"/>
</dbReference>
<keyword evidence="8" id="KW-1185">Reference proteome</keyword>
<proteinExistence type="inferred from homology"/>
<dbReference type="RefSeq" id="WP_137339527.1">
    <property type="nucleotide sequence ID" value="NZ_BSQH01000010.1"/>
</dbReference>
<dbReference type="Gene3D" id="3.50.50.60">
    <property type="entry name" value="FAD/NAD(P)-binding domain"/>
    <property type="match status" value="1"/>
</dbReference>
<dbReference type="GO" id="GO:0046677">
    <property type="term" value="P:response to antibiotic"/>
    <property type="evidence" value="ECO:0007669"/>
    <property type="project" value="InterPro"/>
</dbReference>
<comment type="subunit">
    <text evidence="5">Monomer.</text>
</comment>
<keyword evidence="4 5" id="KW-0503">Monooxygenase</keyword>
<evidence type="ECO:0000259" key="6">
    <source>
        <dbReference type="Pfam" id="PF01494"/>
    </source>
</evidence>
<dbReference type="GO" id="GO:0071949">
    <property type="term" value="F:FAD binding"/>
    <property type="evidence" value="ECO:0007669"/>
    <property type="project" value="InterPro"/>
</dbReference>
<dbReference type="PRINTS" id="PR00420">
    <property type="entry name" value="RNGMNOXGNASE"/>
</dbReference>
<dbReference type="PANTHER" id="PTHR46972:SF1">
    <property type="entry name" value="FAD DEPENDENT OXIDOREDUCTASE DOMAIN-CONTAINING PROTEIN"/>
    <property type="match status" value="1"/>
</dbReference>
<keyword evidence="5" id="KW-0547">Nucleotide-binding</keyword>
<comment type="domain">
    <text evidence="5">Consists of an N-terminal FAD-binding domain with a Rossman fold and a C-terminal substrate-binding domain.</text>
</comment>
<comment type="function">
    <text evidence="5">An FAD-requiring monooxygenase active on some tetracycline antibiotic derivatives, which leads to their inactivation. Hydroxylates carbon 11a of tetracycline and some analogs.</text>
</comment>
<evidence type="ECO:0000313" key="7">
    <source>
        <dbReference type="EMBL" id="TKT92800.1"/>
    </source>
</evidence>
<keyword evidence="1 5" id="KW-0285">Flavoprotein</keyword>
<name>A0A4U6D5Z4_9BACT</name>
<dbReference type="InterPro" id="IPR036188">
    <property type="entry name" value="FAD/NAD-bd_sf"/>
</dbReference>
<dbReference type="Proteomes" id="UP000304900">
    <property type="component" value="Unassembled WGS sequence"/>
</dbReference>
<feature type="binding site" evidence="5">
    <location>
        <position position="109"/>
    </location>
    <ligand>
        <name>FAD</name>
        <dbReference type="ChEBI" id="CHEBI:57692"/>
    </ligand>
</feature>
<dbReference type="InterPro" id="IPR002938">
    <property type="entry name" value="FAD-bd"/>
</dbReference>
<reference evidence="7 8" key="1">
    <citation type="submission" date="2019-05" db="EMBL/GenBank/DDBJ databases">
        <title>Dyadobacter AR-3-8 sp. nov., isolated from arctic soil.</title>
        <authorList>
            <person name="Chaudhary D.K."/>
        </authorList>
    </citation>
    <scope>NUCLEOTIDE SEQUENCE [LARGE SCALE GENOMIC DNA]</scope>
    <source>
        <strain evidence="7 8">AR-3-8</strain>
    </source>
</reference>
<dbReference type="EC" id="1.14.13.-" evidence="5"/>
<dbReference type="PANTHER" id="PTHR46972">
    <property type="entry name" value="MONOOXYGENASE ASQM-RELATED"/>
    <property type="match status" value="1"/>
</dbReference>
<evidence type="ECO:0000256" key="4">
    <source>
        <dbReference type="ARBA" id="ARBA00023033"/>
    </source>
</evidence>
<protein>
    <recommendedName>
        <fullName evidence="5">Flavin-dependent monooxygenase</fullName>
    </recommendedName>
    <alternativeName>
        <fullName evidence="5">TetX monooxygenase</fullName>
        <shortName evidence="5">TetX</shortName>
        <ecNumber evidence="5">1.14.13.-</ecNumber>
    </alternativeName>
</protein>
<comment type="subcellular location">
    <subcellularLocation>
        <location evidence="5">Cytoplasm</location>
    </subcellularLocation>
</comment>
<keyword evidence="3 5" id="KW-0560">Oxidoreductase</keyword>
<dbReference type="SUPFAM" id="SSF51905">
    <property type="entry name" value="FAD/NAD(P)-binding domain"/>
    <property type="match status" value="1"/>
</dbReference>
<dbReference type="GO" id="GO:0004497">
    <property type="term" value="F:monooxygenase activity"/>
    <property type="evidence" value="ECO:0007669"/>
    <property type="project" value="UniProtKB-UniRule"/>
</dbReference>
<dbReference type="GO" id="GO:0005737">
    <property type="term" value="C:cytoplasm"/>
    <property type="evidence" value="ECO:0007669"/>
    <property type="project" value="UniProtKB-SubCell"/>
</dbReference>
<comment type="catalytic activity">
    <reaction evidence="5">
        <text>a tetracycline + NADPH + O2 + H(+) = an 11a-hydroxytetracycline + NADP(+) + H2O</text>
        <dbReference type="Rhea" id="RHEA:61444"/>
        <dbReference type="ChEBI" id="CHEBI:15377"/>
        <dbReference type="ChEBI" id="CHEBI:15378"/>
        <dbReference type="ChEBI" id="CHEBI:15379"/>
        <dbReference type="ChEBI" id="CHEBI:57783"/>
        <dbReference type="ChEBI" id="CHEBI:58349"/>
        <dbReference type="ChEBI" id="CHEBI:144644"/>
        <dbReference type="ChEBI" id="CHEBI:144645"/>
    </reaction>
</comment>
<feature type="binding site" evidence="5">
    <location>
        <position position="46"/>
    </location>
    <ligand>
        <name>NADPH</name>
        <dbReference type="ChEBI" id="CHEBI:57783"/>
    </ligand>
</feature>